<dbReference type="InterPro" id="IPR029065">
    <property type="entry name" value="Enolase_C-like"/>
</dbReference>
<dbReference type="InterPro" id="IPR029017">
    <property type="entry name" value="Enolase-like_N"/>
</dbReference>
<dbReference type="AlphaFoldDB" id="A0A1W6YKY0"/>
<evidence type="ECO:0000256" key="1">
    <source>
        <dbReference type="ARBA" id="ARBA00008031"/>
    </source>
</evidence>
<dbReference type="Gene3D" id="3.20.20.120">
    <property type="entry name" value="Enolase-like C-terminal domain"/>
    <property type="match status" value="1"/>
</dbReference>
<dbReference type="InterPro" id="IPR036849">
    <property type="entry name" value="Enolase-like_C_sf"/>
</dbReference>
<dbReference type="Proteomes" id="UP000194151">
    <property type="component" value="Chromosome"/>
</dbReference>
<organism evidence="4 5">
    <name type="scientific">Bordetella genomosp. 8</name>
    <dbReference type="NCBI Taxonomy" id="1416806"/>
    <lineage>
        <taxon>Bacteria</taxon>
        <taxon>Pseudomonadati</taxon>
        <taxon>Pseudomonadota</taxon>
        <taxon>Betaproteobacteria</taxon>
        <taxon>Burkholderiales</taxon>
        <taxon>Alcaligenaceae</taxon>
        <taxon>Bordetella</taxon>
    </lineage>
</organism>
<dbReference type="SUPFAM" id="SSF54826">
    <property type="entry name" value="Enolase N-terminal domain-like"/>
    <property type="match status" value="1"/>
</dbReference>
<dbReference type="Gene3D" id="3.30.390.10">
    <property type="entry name" value="Enolase-like, N-terminal domain"/>
    <property type="match status" value="1"/>
</dbReference>
<protein>
    <recommendedName>
        <fullName evidence="3">Mandelate racemase/muconate lactonizing enzyme C-terminal domain-containing protein</fullName>
    </recommendedName>
</protein>
<dbReference type="InterPro" id="IPR034593">
    <property type="entry name" value="DgoD-like"/>
</dbReference>
<dbReference type="OrthoDB" id="5596677at2"/>
<dbReference type="GO" id="GO:0009063">
    <property type="term" value="P:amino acid catabolic process"/>
    <property type="evidence" value="ECO:0007669"/>
    <property type="project" value="InterPro"/>
</dbReference>
<comment type="similarity">
    <text evidence="1">Belongs to the mandelate racemase/muconate lactonizing enzyme family.</text>
</comment>
<evidence type="ECO:0000256" key="2">
    <source>
        <dbReference type="ARBA" id="ARBA00022723"/>
    </source>
</evidence>
<dbReference type="Pfam" id="PF02746">
    <property type="entry name" value="MR_MLE_N"/>
    <property type="match status" value="1"/>
</dbReference>
<dbReference type="EMBL" id="CP021108">
    <property type="protein sequence ID" value="ARP81745.1"/>
    <property type="molecule type" value="Genomic_DNA"/>
</dbReference>
<evidence type="ECO:0000259" key="3">
    <source>
        <dbReference type="SMART" id="SM00922"/>
    </source>
</evidence>
<name>A0A1W6YKY0_9BORD</name>
<proteinExistence type="inferred from homology"/>
<dbReference type="SFLD" id="SFLDG00180">
    <property type="entry name" value="muconate_cycloisomerase"/>
    <property type="match status" value="1"/>
</dbReference>
<dbReference type="InterPro" id="IPR013341">
    <property type="entry name" value="Mandelate_racemase_N_dom"/>
</dbReference>
<dbReference type="InterPro" id="IPR013342">
    <property type="entry name" value="Mandelate_racemase_C"/>
</dbReference>
<sequence>MIDRIEIIVTELPVRVQRIFSSGSWDTGPAGHILGKPVLVRIHDDGVVGCAQIRPISPGHFLADTTQSVVSTIKDIYGPALLGRRIFDIEGINEMFDMRLAGNPSARAVLDIALHDAMGKALGVPVHDLLGGRNQPRIPLEWSVSLAEDPAAIVAEATRAVREFGVKVLCLKAADRRGWRQDVRHFELVRQAVGDDVVIGVDPNTGWSLPDALRAVEALKRYDLGYIEQPIARRDLQGMAAIRRAANGIPVMADEGLFTLQDAYALAEARAVDALCIKLYKVGGLTPARKIAAVAEAANIMLNCGGLAVQSQLEAAAAAHFYASVPARRMMGAGEFLFGLNATAPDPLVPETDFVVRDGHVDVPTGPGLGVVIDEAALQKHTLAREVVG</sequence>
<dbReference type="PROSITE" id="PS00909">
    <property type="entry name" value="MR_MLE_2"/>
    <property type="match status" value="1"/>
</dbReference>
<dbReference type="InterPro" id="IPR018110">
    <property type="entry name" value="Mandel_Rmase/mucon_lact_enz_CS"/>
</dbReference>
<dbReference type="KEGG" id="bgv:CAL12_13595"/>
<dbReference type="Pfam" id="PF13378">
    <property type="entry name" value="MR_MLE_C"/>
    <property type="match status" value="1"/>
</dbReference>
<dbReference type="GO" id="GO:0046872">
    <property type="term" value="F:metal ion binding"/>
    <property type="evidence" value="ECO:0007669"/>
    <property type="project" value="UniProtKB-KW"/>
</dbReference>
<dbReference type="SFLD" id="SFLDS00001">
    <property type="entry name" value="Enolase"/>
    <property type="match status" value="1"/>
</dbReference>
<reference evidence="4 5" key="1">
    <citation type="submission" date="2017-05" db="EMBL/GenBank/DDBJ databases">
        <title>Complete and WGS of Bordetella genogroups.</title>
        <authorList>
            <person name="Spilker T."/>
            <person name="LiPuma J."/>
        </authorList>
    </citation>
    <scope>NUCLEOTIDE SEQUENCE [LARGE SCALE GENOMIC DNA]</scope>
    <source>
        <strain evidence="4 5">AU19157</strain>
    </source>
</reference>
<dbReference type="STRING" id="1416806.CAL12_13595"/>
<evidence type="ECO:0000313" key="5">
    <source>
        <dbReference type="Proteomes" id="UP000194151"/>
    </source>
</evidence>
<keyword evidence="2" id="KW-0479">Metal-binding</keyword>
<evidence type="ECO:0000313" key="4">
    <source>
        <dbReference type="EMBL" id="ARP81745.1"/>
    </source>
</evidence>
<gene>
    <name evidence="4" type="ORF">CAL12_13595</name>
</gene>
<keyword evidence="5" id="KW-1185">Reference proteome</keyword>
<dbReference type="SUPFAM" id="SSF51604">
    <property type="entry name" value="Enolase C-terminal domain-like"/>
    <property type="match status" value="1"/>
</dbReference>
<dbReference type="PANTHER" id="PTHR48080">
    <property type="entry name" value="D-GALACTONATE DEHYDRATASE-RELATED"/>
    <property type="match status" value="1"/>
</dbReference>
<feature type="domain" description="Mandelate racemase/muconate lactonizing enzyme C-terminal" evidence="3">
    <location>
        <begin position="150"/>
        <end position="249"/>
    </location>
</feature>
<dbReference type="SMART" id="SM00922">
    <property type="entry name" value="MR_MLE"/>
    <property type="match status" value="1"/>
</dbReference>
<dbReference type="PANTHER" id="PTHR48080:SF3">
    <property type="entry name" value="ENOLASE SUPERFAMILY MEMBER DDB_G0284701"/>
    <property type="match status" value="1"/>
</dbReference>
<dbReference type="RefSeq" id="WP_086064930.1">
    <property type="nucleotide sequence ID" value="NZ_CP021108.1"/>
</dbReference>
<accession>A0A1W6YKY0</accession>